<keyword evidence="2" id="KW-1185">Reference proteome</keyword>
<dbReference type="EMBL" id="OU898279">
    <property type="protein sequence ID" value="CAG9832640.1"/>
    <property type="molecule type" value="Genomic_DNA"/>
</dbReference>
<dbReference type="AlphaFoldDB" id="A0A9N9SVB7"/>
<dbReference type="Proteomes" id="UP001153709">
    <property type="component" value="Chromosome 4"/>
</dbReference>
<gene>
    <name evidence="1" type="ORF">DIABBA_LOCUS6101</name>
</gene>
<name>A0A9N9SVB7_DIABA</name>
<proteinExistence type="predicted"/>
<dbReference type="OrthoDB" id="6768044at2759"/>
<evidence type="ECO:0000313" key="2">
    <source>
        <dbReference type="Proteomes" id="UP001153709"/>
    </source>
</evidence>
<organism evidence="1 2">
    <name type="scientific">Diabrotica balteata</name>
    <name type="common">Banded cucumber beetle</name>
    <dbReference type="NCBI Taxonomy" id="107213"/>
    <lineage>
        <taxon>Eukaryota</taxon>
        <taxon>Metazoa</taxon>
        <taxon>Ecdysozoa</taxon>
        <taxon>Arthropoda</taxon>
        <taxon>Hexapoda</taxon>
        <taxon>Insecta</taxon>
        <taxon>Pterygota</taxon>
        <taxon>Neoptera</taxon>
        <taxon>Endopterygota</taxon>
        <taxon>Coleoptera</taxon>
        <taxon>Polyphaga</taxon>
        <taxon>Cucujiformia</taxon>
        <taxon>Chrysomeloidea</taxon>
        <taxon>Chrysomelidae</taxon>
        <taxon>Galerucinae</taxon>
        <taxon>Diabroticina</taxon>
        <taxon>Diabroticites</taxon>
        <taxon>Diabrotica</taxon>
    </lineage>
</organism>
<sequence length="49" mass="5701">MEVLKRTEIDGRDLKIIANLYWNQSPVFRIDGEYIDHVNILRGVRQGAS</sequence>
<protein>
    <submittedName>
        <fullName evidence="1">Uncharacterized protein</fullName>
    </submittedName>
</protein>
<reference evidence="1" key="1">
    <citation type="submission" date="2022-01" db="EMBL/GenBank/DDBJ databases">
        <authorList>
            <person name="King R."/>
        </authorList>
    </citation>
    <scope>NUCLEOTIDE SEQUENCE</scope>
</reference>
<accession>A0A9N9SVB7</accession>
<evidence type="ECO:0000313" key="1">
    <source>
        <dbReference type="EMBL" id="CAG9832640.1"/>
    </source>
</evidence>